<dbReference type="AlphaFoldDB" id="A0A1H3F930"/>
<sequence length="199" mass="22804">MLFKRYLLERDNATQEIRFMRILSAVLVLIALIEAMAIGNLIGEARTILVPPQIKQSFWVSSSMVSREYLEEMAYWYAGLALNVTPSGLNYQNELFLKYALPSEFGRLQAEMASRSEFLKKNQASSQFSVQDITVDDRHLRVALNGKLHTWVSDKRAGERDATFMIGFKYLNGKLYVSDFRETNRQNLFDIDAATAKQS</sequence>
<evidence type="ECO:0000313" key="2">
    <source>
        <dbReference type="Proteomes" id="UP000198640"/>
    </source>
</evidence>
<gene>
    <name evidence="1" type="ORF">SAMN05421881_101116</name>
</gene>
<name>A0A1H3F930_9PROT</name>
<evidence type="ECO:0000313" key="1">
    <source>
        <dbReference type="EMBL" id="SDX87430.1"/>
    </source>
</evidence>
<proteinExistence type="predicted"/>
<dbReference type="RefSeq" id="WP_090412423.1">
    <property type="nucleotide sequence ID" value="NZ_FNOY01000011.1"/>
</dbReference>
<dbReference type="EMBL" id="FNOY01000011">
    <property type="protein sequence ID" value="SDX87430.1"/>
    <property type="molecule type" value="Genomic_DNA"/>
</dbReference>
<protein>
    <submittedName>
        <fullName evidence="1">Conjugal transfer pilus assembly protein TraE</fullName>
    </submittedName>
</protein>
<organism evidence="1 2">
    <name type="scientific">Nitrosomonas halophila</name>
    <dbReference type="NCBI Taxonomy" id="44576"/>
    <lineage>
        <taxon>Bacteria</taxon>
        <taxon>Pseudomonadati</taxon>
        <taxon>Pseudomonadota</taxon>
        <taxon>Betaproteobacteria</taxon>
        <taxon>Nitrosomonadales</taxon>
        <taxon>Nitrosomonadaceae</taxon>
        <taxon>Nitrosomonas</taxon>
    </lineage>
</organism>
<dbReference type="OrthoDB" id="5362036at2"/>
<accession>A0A1H3F930</accession>
<dbReference type="Proteomes" id="UP000198640">
    <property type="component" value="Unassembled WGS sequence"/>
</dbReference>
<dbReference type="Pfam" id="PF05309">
    <property type="entry name" value="TraE"/>
    <property type="match status" value="1"/>
</dbReference>
<dbReference type="InterPro" id="IPR007973">
    <property type="entry name" value="Pilus_assembly_TraE"/>
</dbReference>
<dbReference type="NCBIfam" id="TIGR02761">
    <property type="entry name" value="TraE_TIGR"/>
    <property type="match status" value="1"/>
</dbReference>
<keyword evidence="2" id="KW-1185">Reference proteome</keyword>
<dbReference type="STRING" id="44576.SAMN05421881_101116"/>
<reference evidence="1 2" key="1">
    <citation type="submission" date="2016-10" db="EMBL/GenBank/DDBJ databases">
        <authorList>
            <person name="de Groot N.N."/>
        </authorList>
    </citation>
    <scope>NUCLEOTIDE SEQUENCE [LARGE SCALE GENOMIC DNA]</scope>
    <source>
        <strain evidence="1 2">Nm1</strain>
    </source>
</reference>